<dbReference type="AlphaFoldDB" id="A0A8H7XPP4"/>
<reference evidence="2" key="1">
    <citation type="submission" date="2021-02" db="EMBL/GenBank/DDBJ databases">
        <title>Psilocybe cubensis genome.</title>
        <authorList>
            <person name="Mckernan K.J."/>
            <person name="Crawford S."/>
            <person name="Trippe A."/>
            <person name="Kane L.T."/>
            <person name="Mclaughlin S."/>
        </authorList>
    </citation>
    <scope>NUCLEOTIDE SEQUENCE [LARGE SCALE GENOMIC DNA]</scope>
    <source>
        <strain evidence="2">MGC-MH-2018</strain>
    </source>
</reference>
<feature type="region of interest" description="Disordered" evidence="1">
    <location>
        <begin position="16"/>
        <end position="63"/>
    </location>
</feature>
<proteinExistence type="predicted"/>
<gene>
    <name evidence="2" type="ORF">JR316_009842</name>
</gene>
<sequence>MLTQVPPRLFVILDDNTISDATRDRQEERRPKKRARVDSDDEEAPQPSVKRDSSPGPVYTRDPDYYQDHGDNLAHILVGAVMFKFPGIKLDSCPTLLEAWRKHGKTTESNPLVFKTITLEEFRAFAWAIHASTTDLDTSPHEPTYLERLALIASITQRYKMQILENWCQQFLKNLVADTVFLSSCSSACLTHLVHSSVIFNKTGPNKQLEILVDRWIRRIENKDTPCAPAIIAADRFNLKELRAVAYYNHLQDMVEGLPSNDRGAIMLRADPKLNNGQVMRLLAGYLSLVSMWERLRMSPLDLPRAATGACTAATHAKCKTTWEKRWTSAVGWKRILSINSSDILALLACLRDQLMNDDDLRAGMDPDCRLAGLEALRTLRTKVKGDIDDHFYGVV</sequence>
<comment type="caution">
    <text evidence="2">The sequence shown here is derived from an EMBL/GenBank/DDBJ whole genome shotgun (WGS) entry which is preliminary data.</text>
</comment>
<organism evidence="2">
    <name type="scientific">Psilocybe cubensis</name>
    <name type="common">Psychedelic mushroom</name>
    <name type="synonym">Stropharia cubensis</name>
    <dbReference type="NCBI Taxonomy" id="181762"/>
    <lineage>
        <taxon>Eukaryota</taxon>
        <taxon>Fungi</taxon>
        <taxon>Dikarya</taxon>
        <taxon>Basidiomycota</taxon>
        <taxon>Agaricomycotina</taxon>
        <taxon>Agaricomycetes</taxon>
        <taxon>Agaricomycetidae</taxon>
        <taxon>Agaricales</taxon>
        <taxon>Agaricineae</taxon>
        <taxon>Strophariaceae</taxon>
        <taxon>Psilocybe</taxon>
    </lineage>
</organism>
<feature type="compositionally biased region" description="Basic and acidic residues" evidence="1">
    <location>
        <begin position="21"/>
        <end position="30"/>
    </location>
</feature>
<dbReference type="OrthoDB" id="2923697at2759"/>
<evidence type="ECO:0000313" key="2">
    <source>
        <dbReference type="EMBL" id="KAG5165146.1"/>
    </source>
</evidence>
<accession>A0A8H7XPP4</accession>
<protein>
    <submittedName>
        <fullName evidence="2">Uncharacterized protein</fullName>
    </submittedName>
</protein>
<name>A0A8H7XPP4_PSICU</name>
<evidence type="ECO:0000256" key="1">
    <source>
        <dbReference type="SAM" id="MobiDB-lite"/>
    </source>
</evidence>
<dbReference type="EMBL" id="JAFIQS010000010">
    <property type="protein sequence ID" value="KAG5165146.1"/>
    <property type="molecule type" value="Genomic_DNA"/>
</dbReference>